<gene>
    <name evidence="1" type="ORF">P1J78_22840</name>
</gene>
<dbReference type="RefSeq" id="WP_275569688.1">
    <property type="nucleotide sequence ID" value="NZ_JARGYC010000105.1"/>
</dbReference>
<keyword evidence="2" id="KW-1185">Reference proteome</keyword>
<dbReference type="AlphaFoldDB" id="A0AAE3NX33"/>
<comment type="caution">
    <text evidence="1">The sequence shown here is derived from an EMBL/GenBank/DDBJ whole genome shotgun (WGS) entry which is preliminary data.</text>
</comment>
<evidence type="ECO:0000313" key="2">
    <source>
        <dbReference type="Proteomes" id="UP001220964"/>
    </source>
</evidence>
<reference evidence="1" key="1">
    <citation type="submission" date="2023-03" db="EMBL/GenBank/DDBJ databases">
        <title>Multiphase analysis and comparison of six strains from genera Psychromarinibacter, Lutimaribacter, and Maritimibacter, including a novel species: Psychromarinibacter sediminicola sp. nov.</title>
        <authorList>
            <person name="Wang Y.-H."/>
            <person name="Ye M.-Q."/>
            <person name="Du Z.-J."/>
        </authorList>
    </citation>
    <scope>NUCLEOTIDE SEQUENCE</scope>
    <source>
        <strain evidence="1">C21-152</strain>
    </source>
</reference>
<evidence type="ECO:0000313" key="1">
    <source>
        <dbReference type="EMBL" id="MDF0603571.1"/>
    </source>
</evidence>
<protein>
    <submittedName>
        <fullName evidence="1">Uncharacterized protein</fullName>
    </submittedName>
</protein>
<sequence>MGYTHYWTHRRRFTNAEWTEIKDDIVAIVGTTDVIIGTSHGDSPIPTPGAVCMDKEILINGVEEDSHETFVIYQDRAPKPEWQTMPRGWDFCKTARKPYDEVVTACLCYLESQYPNKFTASSDGFEHEW</sequence>
<organism evidence="1 2">
    <name type="scientific">Psychromarinibacter sediminicola</name>
    <dbReference type="NCBI Taxonomy" id="3033385"/>
    <lineage>
        <taxon>Bacteria</taxon>
        <taxon>Pseudomonadati</taxon>
        <taxon>Pseudomonadota</taxon>
        <taxon>Alphaproteobacteria</taxon>
        <taxon>Rhodobacterales</taxon>
        <taxon>Paracoccaceae</taxon>
        <taxon>Psychromarinibacter</taxon>
    </lineage>
</organism>
<dbReference type="EMBL" id="JARGYC010000105">
    <property type="protein sequence ID" value="MDF0603571.1"/>
    <property type="molecule type" value="Genomic_DNA"/>
</dbReference>
<proteinExistence type="predicted"/>
<accession>A0AAE3NX33</accession>
<dbReference type="Proteomes" id="UP001220964">
    <property type="component" value="Unassembled WGS sequence"/>
</dbReference>
<name>A0AAE3NX33_9RHOB</name>